<gene>
    <name evidence="1" type="ORF">ACFYKX_11060</name>
</gene>
<accession>A0ABW6KE09</accession>
<comment type="caution">
    <text evidence="1">The sequence shown here is derived from an EMBL/GenBank/DDBJ whole genome shotgun (WGS) entry which is preliminary data.</text>
</comment>
<keyword evidence="2" id="KW-1185">Reference proteome</keyword>
<organism evidence="1 2">
    <name type="scientific">Cytobacillus spartinae</name>
    <dbReference type="NCBI Taxonomy" id="3299023"/>
    <lineage>
        <taxon>Bacteria</taxon>
        <taxon>Bacillati</taxon>
        <taxon>Bacillota</taxon>
        <taxon>Bacilli</taxon>
        <taxon>Bacillales</taxon>
        <taxon>Bacillaceae</taxon>
        <taxon>Cytobacillus</taxon>
    </lineage>
</organism>
<dbReference type="Proteomes" id="UP001601059">
    <property type="component" value="Unassembled WGS sequence"/>
</dbReference>
<protein>
    <submittedName>
        <fullName evidence="1">Uncharacterized protein</fullName>
    </submittedName>
</protein>
<sequence>MYRRYKIPRTEIAVACVIHVDEPKKMIHVLDLNEEGTRSVTNGIDDLQPLIIREVHVAKRIEDYTWILYGTDGVASRFENGAFTPIEDAACYRPFLQVSRGES</sequence>
<dbReference type="RefSeq" id="WP_389360980.1">
    <property type="nucleotide sequence ID" value="NZ_JBIACK010000004.1"/>
</dbReference>
<name>A0ABW6KE09_9BACI</name>
<proteinExistence type="predicted"/>
<evidence type="ECO:0000313" key="1">
    <source>
        <dbReference type="EMBL" id="MFE8701133.1"/>
    </source>
</evidence>
<dbReference type="EMBL" id="JBIACK010000004">
    <property type="protein sequence ID" value="MFE8701133.1"/>
    <property type="molecule type" value="Genomic_DNA"/>
</dbReference>
<evidence type="ECO:0000313" key="2">
    <source>
        <dbReference type="Proteomes" id="UP001601059"/>
    </source>
</evidence>
<reference evidence="1 2" key="1">
    <citation type="submission" date="2024-08" db="EMBL/GenBank/DDBJ databases">
        <title>Two novel Cytobacillus novel species.</title>
        <authorList>
            <person name="Liu G."/>
        </authorList>
    </citation>
    <scope>NUCLEOTIDE SEQUENCE [LARGE SCALE GENOMIC DNA]</scope>
    <source>
        <strain evidence="1 2">FJAT-54145</strain>
    </source>
</reference>